<feature type="domain" description="Spt4/RpoE2 zinc finger" evidence="7">
    <location>
        <begin position="12"/>
        <end position="89"/>
    </location>
</feature>
<comment type="function">
    <text evidence="6">The SPT4-SPT5 complex mediates both activation and inhibition of transcription elongation, and plays a role in pre-mRNA processing. This complex seems to be important for the stability of the RNA polymerase II elongation machinery on the chromatin template but not for the inherent ability of this machinery to translocate down the gene.</text>
</comment>
<comment type="similarity">
    <text evidence="2 6">Belongs to the SPT4 family.</text>
</comment>
<dbReference type="OrthoDB" id="248751at2759"/>
<reference evidence="8" key="1">
    <citation type="submission" date="2022-07" db="EMBL/GenBank/DDBJ databases">
        <title>Phylogenomic reconstructions and comparative analyses of Kickxellomycotina fungi.</title>
        <authorList>
            <person name="Reynolds N.K."/>
            <person name="Stajich J.E."/>
            <person name="Barry K."/>
            <person name="Grigoriev I.V."/>
            <person name="Crous P."/>
            <person name="Smith M.E."/>
        </authorList>
    </citation>
    <scope>NUCLEOTIDE SEQUENCE</scope>
    <source>
        <strain evidence="8">NBRC 100468</strain>
    </source>
</reference>
<dbReference type="GO" id="GO:0006355">
    <property type="term" value="P:regulation of DNA-templated transcription"/>
    <property type="evidence" value="ECO:0007669"/>
    <property type="project" value="InterPro"/>
</dbReference>
<dbReference type="Gene3D" id="3.30.40.210">
    <property type="match status" value="1"/>
</dbReference>
<sequence>MASVLPKDKRQLRSCMLCSLVKNSYQFRQNGCENCEDLLRMRGRPGAVADCTSPIFDGIVALTNPAESWVARYNHIEKFVPGIYASYVSGRLPPDIVDRLERNGIIYHPRDGTADE</sequence>
<dbReference type="InterPro" id="IPR009287">
    <property type="entry name" value="Spt4"/>
</dbReference>
<evidence type="ECO:0000256" key="3">
    <source>
        <dbReference type="ARBA" id="ARBA00020182"/>
    </source>
</evidence>
<keyword evidence="8" id="KW-0648">Protein biosynthesis</keyword>
<evidence type="ECO:0000256" key="2">
    <source>
        <dbReference type="ARBA" id="ARBA00010464"/>
    </source>
</evidence>
<evidence type="ECO:0000256" key="6">
    <source>
        <dbReference type="PIRNR" id="PIRNR025023"/>
    </source>
</evidence>
<dbReference type="SUPFAM" id="SSF63393">
    <property type="entry name" value="RNA polymerase subunits"/>
    <property type="match status" value="1"/>
</dbReference>
<dbReference type="AlphaFoldDB" id="A0A9W7ZSW4"/>
<protein>
    <recommendedName>
        <fullName evidence="3 6">Transcription elongation factor SPT4</fullName>
    </recommendedName>
</protein>
<keyword evidence="8" id="KW-0251">Elongation factor</keyword>
<dbReference type="GO" id="GO:0140673">
    <property type="term" value="P:transcription elongation-coupled chromatin remodeling"/>
    <property type="evidence" value="ECO:0007669"/>
    <property type="project" value="InterPro"/>
</dbReference>
<dbReference type="GO" id="GO:0000993">
    <property type="term" value="F:RNA polymerase II complex binding"/>
    <property type="evidence" value="ECO:0007669"/>
    <property type="project" value="TreeGrafter"/>
</dbReference>
<comment type="subcellular location">
    <subcellularLocation>
        <location evidence="1 6">Nucleus</location>
    </subcellularLocation>
</comment>
<comment type="caution">
    <text evidence="8">The sequence shown here is derived from an EMBL/GenBank/DDBJ whole genome shotgun (WGS) entry which is preliminary data.</text>
</comment>
<keyword evidence="9" id="KW-1185">Reference proteome</keyword>
<evidence type="ECO:0000313" key="8">
    <source>
        <dbReference type="EMBL" id="KAJ1915409.1"/>
    </source>
</evidence>
<evidence type="ECO:0000259" key="7">
    <source>
        <dbReference type="SMART" id="SM01389"/>
    </source>
</evidence>
<accession>A0A9W7ZSW4</accession>
<proteinExistence type="inferred from homology"/>
<dbReference type="Proteomes" id="UP001150538">
    <property type="component" value="Unassembled WGS sequence"/>
</dbReference>
<keyword evidence="5 6" id="KW-0539">Nucleus</keyword>
<dbReference type="EMBL" id="JANBPU010000147">
    <property type="protein sequence ID" value="KAJ1915409.1"/>
    <property type="molecule type" value="Genomic_DNA"/>
</dbReference>
<evidence type="ECO:0000256" key="4">
    <source>
        <dbReference type="ARBA" id="ARBA00023163"/>
    </source>
</evidence>
<dbReference type="Pfam" id="PF06093">
    <property type="entry name" value="Spt4"/>
    <property type="match status" value="1"/>
</dbReference>
<organism evidence="8 9">
    <name type="scientific">Mycoemilia scoparia</name>
    <dbReference type="NCBI Taxonomy" id="417184"/>
    <lineage>
        <taxon>Eukaryota</taxon>
        <taxon>Fungi</taxon>
        <taxon>Fungi incertae sedis</taxon>
        <taxon>Zoopagomycota</taxon>
        <taxon>Kickxellomycotina</taxon>
        <taxon>Kickxellomycetes</taxon>
        <taxon>Kickxellales</taxon>
        <taxon>Kickxellaceae</taxon>
        <taxon>Mycoemilia</taxon>
    </lineage>
</organism>
<evidence type="ECO:0000313" key="9">
    <source>
        <dbReference type="Proteomes" id="UP001150538"/>
    </source>
</evidence>
<dbReference type="PANTHER" id="PTHR12882:SF1">
    <property type="entry name" value="TRANSCRIPTION ELONGATION FACTOR SPT4"/>
    <property type="match status" value="1"/>
</dbReference>
<dbReference type="InterPro" id="IPR038510">
    <property type="entry name" value="Spt4_sf"/>
</dbReference>
<dbReference type="InterPro" id="IPR022800">
    <property type="entry name" value="Spt4/RpoE2_Znf"/>
</dbReference>
<dbReference type="CDD" id="cd07973">
    <property type="entry name" value="Spt4"/>
    <property type="match status" value="1"/>
</dbReference>
<dbReference type="GO" id="GO:0032044">
    <property type="term" value="C:DSIF complex"/>
    <property type="evidence" value="ECO:0007669"/>
    <property type="project" value="TreeGrafter"/>
</dbReference>
<evidence type="ECO:0000256" key="5">
    <source>
        <dbReference type="ARBA" id="ARBA00023242"/>
    </source>
</evidence>
<dbReference type="GO" id="GO:0003746">
    <property type="term" value="F:translation elongation factor activity"/>
    <property type="evidence" value="ECO:0007669"/>
    <property type="project" value="UniProtKB-KW"/>
</dbReference>
<dbReference type="GO" id="GO:0008270">
    <property type="term" value="F:zinc ion binding"/>
    <property type="evidence" value="ECO:0007669"/>
    <property type="project" value="InterPro"/>
</dbReference>
<keyword evidence="4 6" id="KW-0804">Transcription</keyword>
<evidence type="ECO:0000256" key="1">
    <source>
        <dbReference type="ARBA" id="ARBA00004123"/>
    </source>
</evidence>
<name>A0A9W7ZSW4_9FUNG</name>
<gene>
    <name evidence="8" type="primary">SPT4</name>
    <name evidence="8" type="ORF">H4219_004339</name>
</gene>
<dbReference type="PIRSF" id="PIRSF025023">
    <property type="entry name" value="Spt4"/>
    <property type="match status" value="1"/>
</dbReference>
<dbReference type="SMART" id="SM01389">
    <property type="entry name" value="Spt4"/>
    <property type="match status" value="1"/>
</dbReference>
<dbReference type="PANTHER" id="PTHR12882">
    <property type="entry name" value="SUPPRESSOR OF TY 4"/>
    <property type="match status" value="1"/>
</dbReference>
<dbReference type="InterPro" id="IPR029040">
    <property type="entry name" value="RPABC4/Spt4"/>
</dbReference>